<gene>
    <name evidence="9" type="ORF">Tco_0988763</name>
</gene>
<sequence>MFPEGAMDKIEKYVGGDARHDLSCVCCGSKPRPCRKLLRMAMNWMDRRINTLAERHDRKQEECGAPGHFRKDCPQWKNKNQGNGNGVARAYAVGVAGQNPDNKLEGAYYHLTSLLLSFSVEMEDKLEEESKLQDCTDVKIFPKEQARTQRASEDNIGVVEERGVCTVFTDHKSLQHILNQKELNMRQRRWLEFLSDYDCDIRYHPGKANVVADALSREKNGNHRLRVELSVMTKLEGNKFRMKVRTSYRMEPYASMAGEDITGGPNMKDEIATNRLQVLTCAKKMSYRCLLGEVGAFKLTVQRYSTRDDEKSFKYTQKDASRCDRQKSYADLSIKQMSLKLELK</sequence>
<reference evidence="9" key="2">
    <citation type="submission" date="2022-01" db="EMBL/GenBank/DDBJ databases">
        <authorList>
            <person name="Yamashiro T."/>
            <person name="Shiraishi A."/>
            <person name="Satake H."/>
            <person name="Nakayama K."/>
        </authorList>
    </citation>
    <scope>NUCLEOTIDE SEQUENCE</scope>
</reference>
<accession>A0ABQ5ES82</accession>
<evidence type="ECO:0000256" key="2">
    <source>
        <dbReference type="ARBA" id="ARBA00022695"/>
    </source>
</evidence>
<evidence type="ECO:0000256" key="4">
    <source>
        <dbReference type="ARBA" id="ARBA00022759"/>
    </source>
</evidence>
<reference evidence="9" key="1">
    <citation type="journal article" date="2022" name="Int. J. Mol. Sci.">
        <title>Draft Genome of Tanacetum Coccineum: Genomic Comparison of Closely Related Tanacetum-Family Plants.</title>
        <authorList>
            <person name="Yamashiro T."/>
            <person name="Shiraishi A."/>
            <person name="Nakayama K."/>
            <person name="Satake H."/>
        </authorList>
    </citation>
    <scope>NUCLEOTIDE SEQUENCE</scope>
</reference>
<evidence type="ECO:0000259" key="8">
    <source>
        <dbReference type="Pfam" id="PF17917"/>
    </source>
</evidence>
<dbReference type="CDD" id="cd09274">
    <property type="entry name" value="RNase_HI_RT_Ty3"/>
    <property type="match status" value="1"/>
</dbReference>
<proteinExistence type="predicted"/>
<keyword evidence="2" id="KW-0548">Nucleotidyltransferase</keyword>
<evidence type="ECO:0000256" key="1">
    <source>
        <dbReference type="ARBA" id="ARBA00022679"/>
    </source>
</evidence>
<evidence type="ECO:0000256" key="3">
    <source>
        <dbReference type="ARBA" id="ARBA00022722"/>
    </source>
</evidence>
<keyword evidence="10" id="KW-1185">Reference proteome</keyword>
<dbReference type="InterPro" id="IPR043502">
    <property type="entry name" value="DNA/RNA_pol_sf"/>
</dbReference>
<keyword evidence="1" id="KW-0808">Transferase</keyword>
<evidence type="ECO:0000313" key="10">
    <source>
        <dbReference type="Proteomes" id="UP001151760"/>
    </source>
</evidence>
<name>A0ABQ5ES82_9ASTR</name>
<feature type="domain" description="Reverse transcriptase RNase H-like" evidence="8">
    <location>
        <begin position="165"/>
        <end position="197"/>
    </location>
</feature>
<dbReference type="PANTHER" id="PTHR34072:SF52">
    <property type="entry name" value="RIBONUCLEASE H"/>
    <property type="match status" value="1"/>
</dbReference>
<evidence type="ECO:0000256" key="5">
    <source>
        <dbReference type="ARBA" id="ARBA00022801"/>
    </source>
</evidence>
<evidence type="ECO:0000259" key="7">
    <source>
        <dbReference type="Pfam" id="PF00098"/>
    </source>
</evidence>
<keyword evidence="5" id="KW-0378">Hydrolase</keyword>
<dbReference type="Pfam" id="PF17917">
    <property type="entry name" value="RT_RNaseH"/>
    <property type="match status" value="1"/>
</dbReference>
<comment type="caution">
    <text evidence="9">The sequence shown here is derived from an EMBL/GenBank/DDBJ whole genome shotgun (WGS) entry which is preliminary data.</text>
</comment>
<dbReference type="PANTHER" id="PTHR34072">
    <property type="entry name" value="ENZYMATIC POLYPROTEIN-RELATED"/>
    <property type="match status" value="1"/>
</dbReference>
<dbReference type="SUPFAM" id="SSF56672">
    <property type="entry name" value="DNA/RNA polymerases"/>
    <property type="match status" value="1"/>
</dbReference>
<dbReference type="Pfam" id="PF00098">
    <property type="entry name" value="zf-CCHC"/>
    <property type="match status" value="1"/>
</dbReference>
<feature type="domain" description="CCHC-type" evidence="7">
    <location>
        <begin position="63"/>
        <end position="75"/>
    </location>
</feature>
<dbReference type="InterPro" id="IPR041373">
    <property type="entry name" value="RT_RNaseH"/>
</dbReference>
<evidence type="ECO:0000313" key="9">
    <source>
        <dbReference type="EMBL" id="GJT53709.1"/>
    </source>
</evidence>
<dbReference type="InterPro" id="IPR001878">
    <property type="entry name" value="Znf_CCHC"/>
</dbReference>
<keyword evidence="4" id="KW-0255">Endonuclease</keyword>
<keyword evidence="3" id="KW-0540">Nuclease</keyword>
<keyword evidence="6 9" id="KW-0695">RNA-directed DNA polymerase</keyword>
<dbReference type="GO" id="GO:0003964">
    <property type="term" value="F:RNA-directed DNA polymerase activity"/>
    <property type="evidence" value="ECO:0007669"/>
    <property type="project" value="UniProtKB-KW"/>
</dbReference>
<protein>
    <submittedName>
        <fullName evidence="9">Reverse transcriptase domain-containing protein</fullName>
    </submittedName>
</protein>
<dbReference type="Proteomes" id="UP001151760">
    <property type="component" value="Unassembled WGS sequence"/>
</dbReference>
<organism evidence="9 10">
    <name type="scientific">Tanacetum coccineum</name>
    <dbReference type="NCBI Taxonomy" id="301880"/>
    <lineage>
        <taxon>Eukaryota</taxon>
        <taxon>Viridiplantae</taxon>
        <taxon>Streptophyta</taxon>
        <taxon>Embryophyta</taxon>
        <taxon>Tracheophyta</taxon>
        <taxon>Spermatophyta</taxon>
        <taxon>Magnoliopsida</taxon>
        <taxon>eudicotyledons</taxon>
        <taxon>Gunneridae</taxon>
        <taxon>Pentapetalae</taxon>
        <taxon>asterids</taxon>
        <taxon>campanulids</taxon>
        <taxon>Asterales</taxon>
        <taxon>Asteraceae</taxon>
        <taxon>Asteroideae</taxon>
        <taxon>Anthemideae</taxon>
        <taxon>Anthemidinae</taxon>
        <taxon>Tanacetum</taxon>
    </lineage>
</organism>
<dbReference type="EMBL" id="BQNB010016611">
    <property type="protein sequence ID" value="GJT53709.1"/>
    <property type="molecule type" value="Genomic_DNA"/>
</dbReference>
<evidence type="ECO:0000256" key="6">
    <source>
        <dbReference type="ARBA" id="ARBA00022918"/>
    </source>
</evidence>